<sequence>MTESEADERFVLLLGSTTNDTVLSKLKAAGILYVEKRLESNPENWRTITGMLQNEQLLAVIVKLTGKNLAAAMTHDYCEAARALADQLGRVRHMVLVHESLLGPDERVPPPDALVMDPDDERIPWFLSRHDHPFARPSDELLAKAFEYLRSANVSVLPYETNAELSVISAAFLDDYEQNLLFRIYVPAGRLYSDEADKLMSLFHDWMHRVKRQRVRRGGYETPDGQVFEFFGESAVSAGEVAVQFNDFSEFLDLCLANNDEAASWLVRSGIEPRRADALALRYAKEGRRIDRDMRQARDELLVRLRYELEEELSDTFDETVGASDLDRLLRQLVPEPGMGVQALSPSISSGSSRGEINVSVVQQVFEHVEGTVIGTVTGTANLGTNPRELLSLVERFADADQRQALTTSIYEVEDAGAPADKRIVARQRLKKFLADLGGKVEDSVIRVMQAYLESRIGI</sequence>
<reference evidence="1 2" key="1">
    <citation type="submission" date="2020-08" db="EMBL/GenBank/DDBJ databases">
        <title>Genomic Encyclopedia of Archaeal and Bacterial Type Strains, Phase II (KMG-II): from individual species to whole genera.</title>
        <authorList>
            <person name="Goeker M."/>
        </authorList>
    </citation>
    <scope>NUCLEOTIDE SEQUENCE [LARGE SCALE GENOMIC DNA]</scope>
    <source>
        <strain evidence="1 2">DSM 23288</strain>
    </source>
</reference>
<keyword evidence="2" id="KW-1185">Reference proteome</keyword>
<dbReference type="AlphaFoldDB" id="A0A840II99"/>
<protein>
    <submittedName>
        <fullName evidence="1">Uncharacterized protein</fullName>
    </submittedName>
</protein>
<evidence type="ECO:0000313" key="2">
    <source>
        <dbReference type="Proteomes" id="UP000585272"/>
    </source>
</evidence>
<accession>A0A840II99</accession>
<dbReference type="RefSeq" id="WP_183343650.1">
    <property type="nucleotide sequence ID" value="NZ_JACHNU010000005.1"/>
</dbReference>
<proteinExistence type="predicted"/>
<dbReference type="Proteomes" id="UP000585272">
    <property type="component" value="Unassembled WGS sequence"/>
</dbReference>
<comment type="caution">
    <text evidence="1">The sequence shown here is derived from an EMBL/GenBank/DDBJ whole genome shotgun (WGS) entry which is preliminary data.</text>
</comment>
<dbReference type="EMBL" id="JACHNU010000005">
    <property type="protein sequence ID" value="MBB4663931.1"/>
    <property type="molecule type" value="Genomic_DNA"/>
</dbReference>
<organism evidence="1 2">
    <name type="scientific">Conexibacter arvalis</name>
    <dbReference type="NCBI Taxonomy" id="912552"/>
    <lineage>
        <taxon>Bacteria</taxon>
        <taxon>Bacillati</taxon>
        <taxon>Actinomycetota</taxon>
        <taxon>Thermoleophilia</taxon>
        <taxon>Solirubrobacterales</taxon>
        <taxon>Conexibacteraceae</taxon>
        <taxon>Conexibacter</taxon>
    </lineage>
</organism>
<name>A0A840II99_9ACTN</name>
<evidence type="ECO:0000313" key="1">
    <source>
        <dbReference type="EMBL" id="MBB4663931.1"/>
    </source>
</evidence>
<gene>
    <name evidence="1" type="ORF">BDZ31_003532</name>
</gene>